<evidence type="ECO:0000313" key="2">
    <source>
        <dbReference type="EMBL" id="KAJ1099271.1"/>
    </source>
</evidence>
<dbReference type="AlphaFoldDB" id="A0AAV7M663"/>
<sequence length="67" mass="6632">MSAAGPLPFQGVSSAGVGSQAWASTPVIPDCTISRCHPEASPGVVADEVGAQGRESRPPESVGQEGA</sequence>
<feature type="compositionally biased region" description="Polar residues" evidence="1">
    <location>
        <begin position="11"/>
        <end position="20"/>
    </location>
</feature>
<feature type="region of interest" description="Disordered" evidence="1">
    <location>
        <begin position="1"/>
        <end position="20"/>
    </location>
</feature>
<proteinExistence type="predicted"/>
<evidence type="ECO:0000256" key="1">
    <source>
        <dbReference type="SAM" id="MobiDB-lite"/>
    </source>
</evidence>
<keyword evidence="3" id="KW-1185">Reference proteome</keyword>
<evidence type="ECO:0000313" key="3">
    <source>
        <dbReference type="Proteomes" id="UP001066276"/>
    </source>
</evidence>
<dbReference type="EMBL" id="JANPWB010000014">
    <property type="protein sequence ID" value="KAJ1099271.1"/>
    <property type="molecule type" value="Genomic_DNA"/>
</dbReference>
<protein>
    <submittedName>
        <fullName evidence="2">Uncharacterized protein</fullName>
    </submittedName>
</protein>
<accession>A0AAV7M663</accession>
<reference evidence="2" key="1">
    <citation type="journal article" date="2022" name="bioRxiv">
        <title>Sequencing and chromosome-scale assembly of the giantPleurodeles waltlgenome.</title>
        <authorList>
            <person name="Brown T."/>
            <person name="Elewa A."/>
            <person name="Iarovenko S."/>
            <person name="Subramanian E."/>
            <person name="Araus A.J."/>
            <person name="Petzold A."/>
            <person name="Susuki M."/>
            <person name="Suzuki K.-i.T."/>
            <person name="Hayashi T."/>
            <person name="Toyoda A."/>
            <person name="Oliveira C."/>
            <person name="Osipova E."/>
            <person name="Leigh N.D."/>
            <person name="Simon A."/>
            <person name="Yun M.H."/>
        </authorList>
    </citation>
    <scope>NUCLEOTIDE SEQUENCE</scope>
    <source>
        <strain evidence="2">20211129_DDA</strain>
        <tissue evidence="2">Liver</tissue>
    </source>
</reference>
<organism evidence="2 3">
    <name type="scientific">Pleurodeles waltl</name>
    <name type="common">Iberian ribbed newt</name>
    <dbReference type="NCBI Taxonomy" id="8319"/>
    <lineage>
        <taxon>Eukaryota</taxon>
        <taxon>Metazoa</taxon>
        <taxon>Chordata</taxon>
        <taxon>Craniata</taxon>
        <taxon>Vertebrata</taxon>
        <taxon>Euteleostomi</taxon>
        <taxon>Amphibia</taxon>
        <taxon>Batrachia</taxon>
        <taxon>Caudata</taxon>
        <taxon>Salamandroidea</taxon>
        <taxon>Salamandridae</taxon>
        <taxon>Pleurodelinae</taxon>
        <taxon>Pleurodeles</taxon>
    </lineage>
</organism>
<name>A0AAV7M663_PLEWA</name>
<feature type="region of interest" description="Disordered" evidence="1">
    <location>
        <begin position="37"/>
        <end position="67"/>
    </location>
</feature>
<gene>
    <name evidence="2" type="ORF">NDU88_004373</name>
</gene>
<dbReference type="Proteomes" id="UP001066276">
    <property type="component" value="Chromosome 10"/>
</dbReference>
<comment type="caution">
    <text evidence="2">The sequence shown here is derived from an EMBL/GenBank/DDBJ whole genome shotgun (WGS) entry which is preliminary data.</text>
</comment>